<organism evidence="2 3">
    <name type="scientific">Brassica oleracea var. oleracea</name>
    <dbReference type="NCBI Taxonomy" id="109376"/>
    <lineage>
        <taxon>Eukaryota</taxon>
        <taxon>Viridiplantae</taxon>
        <taxon>Streptophyta</taxon>
        <taxon>Embryophyta</taxon>
        <taxon>Tracheophyta</taxon>
        <taxon>Spermatophyta</taxon>
        <taxon>Magnoliopsida</taxon>
        <taxon>eudicotyledons</taxon>
        <taxon>Gunneridae</taxon>
        <taxon>Pentapetalae</taxon>
        <taxon>rosids</taxon>
        <taxon>malvids</taxon>
        <taxon>Brassicales</taxon>
        <taxon>Brassicaceae</taxon>
        <taxon>Brassiceae</taxon>
        <taxon>Brassica</taxon>
    </lineage>
</organism>
<dbReference type="eggNOG" id="ENOG502RRIK">
    <property type="taxonomic scope" value="Eukaryota"/>
</dbReference>
<keyword evidence="3" id="KW-1185">Reference proteome</keyword>
<sequence>MSSKKRSSNKGSLPANVSEELLVPKIEFVPHSVDPAENEAWWVAFYGSITPPKEKLFPVMNRRLVEEGVPSRSTSEFLKIMRSFYLILDAVEFWVPCQGERASSPPVGYFTCYEAFVVHRRCGSRFPKLSSHLIGVLILSYEHGLSLTVDHFEALHRLQIIKDTDKYRLVPRNSCIPLFRRLPNDRPFINPLDPFPEDIITVRDLLRNGPFFWTSFTPKRVRKALRFVHLSPALGRETGSDSEPDDQGPDAAPPVATGPNSSKGKDIDLGDIEFSVGDSMLPGWDPDLVFGDGSGTSEVPIPDFDDFFAGLPSGFDAPPATNESGRLKVVAEGSRIINGGLNLLGSAIEASHREAMIYRFKAVKPEKVLARMRDKMLARDAQLARDHARAVRRTGRKGKREIVEVMKTRASQFQVEYGNLKDAFNLLGDFHE</sequence>
<name>A0A0D3D4N5_BRAOL</name>
<evidence type="ECO:0000313" key="2">
    <source>
        <dbReference type="EnsemblPlants" id="Bo7g030730.1"/>
    </source>
</evidence>
<dbReference type="Proteomes" id="UP000032141">
    <property type="component" value="Chromosome C7"/>
</dbReference>
<protein>
    <submittedName>
        <fullName evidence="2">Uncharacterized protein</fullName>
    </submittedName>
</protein>
<reference evidence="2 3" key="1">
    <citation type="journal article" date="2014" name="Genome Biol.">
        <title>Transcriptome and methylome profiling reveals relics of genome dominance in the mesopolyploid Brassica oleracea.</title>
        <authorList>
            <person name="Parkin I.A."/>
            <person name="Koh C."/>
            <person name="Tang H."/>
            <person name="Robinson S.J."/>
            <person name="Kagale S."/>
            <person name="Clarke W.E."/>
            <person name="Town C.D."/>
            <person name="Nixon J."/>
            <person name="Krishnakumar V."/>
            <person name="Bidwell S.L."/>
            <person name="Denoeud F."/>
            <person name="Belcram H."/>
            <person name="Links M.G."/>
            <person name="Just J."/>
            <person name="Clarke C."/>
            <person name="Bender T."/>
            <person name="Huebert T."/>
            <person name="Mason A.S."/>
            <person name="Pires J.C."/>
            <person name="Barker G."/>
            <person name="Moore J."/>
            <person name="Walley P.G."/>
            <person name="Manoli S."/>
            <person name="Batley J."/>
            <person name="Edwards D."/>
            <person name="Nelson M.N."/>
            <person name="Wang X."/>
            <person name="Paterson A.H."/>
            <person name="King G."/>
            <person name="Bancroft I."/>
            <person name="Chalhoub B."/>
            <person name="Sharpe A.G."/>
        </authorList>
    </citation>
    <scope>NUCLEOTIDE SEQUENCE</scope>
    <source>
        <strain evidence="2 3">cv. TO1000</strain>
    </source>
</reference>
<dbReference type="HOGENOM" id="CLU_019862_0_2_1"/>
<evidence type="ECO:0000313" key="3">
    <source>
        <dbReference type="Proteomes" id="UP000032141"/>
    </source>
</evidence>
<proteinExistence type="predicted"/>
<dbReference type="Gramene" id="Bo7g030730.1">
    <property type="protein sequence ID" value="Bo7g030730.1"/>
    <property type="gene ID" value="Bo7g030730"/>
</dbReference>
<reference evidence="2" key="2">
    <citation type="submission" date="2015-03" db="UniProtKB">
        <authorList>
            <consortium name="EnsemblPlants"/>
        </authorList>
    </citation>
    <scope>IDENTIFICATION</scope>
</reference>
<dbReference type="EnsemblPlants" id="Bo7g030730.1">
    <property type="protein sequence ID" value="Bo7g030730.1"/>
    <property type="gene ID" value="Bo7g030730"/>
</dbReference>
<accession>A0A0D3D4N5</accession>
<feature type="region of interest" description="Disordered" evidence="1">
    <location>
        <begin position="235"/>
        <end position="268"/>
    </location>
</feature>
<evidence type="ECO:0000256" key="1">
    <source>
        <dbReference type="SAM" id="MobiDB-lite"/>
    </source>
</evidence>
<dbReference type="AlphaFoldDB" id="A0A0D3D4N5"/>